<accession>A0A8R7TS66</accession>
<keyword evidence="2" id="KW-1185">Reference proteome</keyword>
<name>A0A8R7TS66_TRIUA</name>
<reference evidence="2" key="1">
    <citation type="journal article" date="2013" name="Nature">
        <title>Draft genome of the wheat A-genome progenitor Triticum urartu.</title>
        <authorList>
            <person name="Ling H.Q."/>
            <person name="Zhao S."/>
            <person name="Liu D."/>
            <person name="Wang J."/>
            <person name="Sun H."/>
            <person name="Zhang C."/>
            <person name="Fan H."/>
            <person name="Li D."/>
            <person name="Dong L."/>
            <person name="Tao Y."/>
            <person name="Gao C."/>
            <person name="Wu H."/>
            <person name="Li Y."/>
            <person name="Cui Y."/>
            <person name="Guo X."/>
            <person name="Zheng S."/>
            <person name="Wang B."/>
            <person name="Yu K."/>
            <person name="Liang Q."/>
            <person name="Yang W."/>
            <person name="Lou X."/>
            <person name="Chen J."/>
            <person name="Feng M."/>
            <person name="Jian J."/>
            <person name="Zhang X."/>
            <person name="Luo G."/>
            <person name="Jiang Y."/>
            <person name="Liu J."/>
            <person name="Wang Z."/>
            <person name="Sha Y."/>
            <person name="Zhang B."/>
            <person name="Wu H."/>
            <person name="Tang D."/>
            <person name="Shen Q."/>
            <person name="Xue P."/>
            <person name="Zou S."/>
            <person name="Wang X."/>
            <person name="Liu X."/>
            <person name="Wang F."/>
            <person name="Yang Y."/>
            <person name="An X."/>
            <person name="Dong Z."/>
            <person name="Zhang K."/>
            <person name="Zhang X."/>
            <person name="Luo M.C."/>
            <person name="Dvorak J."/>
            <person name="Tong Y."/>
            <person name="Wang J."/>
            <person name="Yang H."/>
            <person name="Li Z."/>
            <person name="Wang D."/>
            <person name="Zhang A."/>
            <person name="Wang J."/>
        </authorList>
    </citation>
    <scope>NUCLEOTIDE SEQUENCE</scope>
    <source>
        <strain evidence="2">cv. G1812</strain>
    </source>
</reference>
<dbReference type="PANTHER" id="PTHR10894">
    <property type="entry name" value="NUCLEOLAR PROTEIN 5 NUCLEOLAR PROTEIN NOP5 NOP58"/>
    <property type="match status" value="1"/>
</dbReference>
<dbReference type="GO" id="GO:0031428">
    <property type="term" value="C:box C/D methylation guide snoRNP complex"/>
    <property type="evidence" value="ECO:0007669"/>
    <property type="project" value="InterPro"/>
</dbReference>
<dbReference type="InterPro" id="IPR045056">
    <property type="entry name" value="Nop56/Nop58"/>
</dbReference>
<dbReference type="AlphaFoldDB" id="A0A8R7TS66"/>
<protein>
    <recommendedName>
        <fullName evidence="3">Nucleolar protein 58/56 N-terminal domain-containing protein</fullName>
    </recommendedName>
</protein>
<sequence length="321" mass="36808">MVQGRRRRRRPPPPPENSYLRIVADLGDNLLIMVLFETPSGFATLDADGISLYEPDAMKNLWGNFVTENRADHIIWRKDFQVFTDKAAAINLDDGIDSQLTDMLLKWHQPGQKLAVGKPEYKTIIEARLGIPCLFDEPVLDVMRGLNYLMHSFFPKEKSKQAEGECLRTSRGLKMLVDRYGFDDIKLDNVNECIIETACMLNDCDKCLKAIGESWRGASAFLQVVSSINSQDWDTLKMATALKMVCFPEEKIVFGDPHEMFSADELSTLVADARKYEDCGIMKKTVGSFYNRTVFMYQSRAKSQRRLSRRLKRHMKKLNEK</sequence>
<evidence type="ECO:0000313" key="2">
    <source>
        <dbReference type="Proteomes" id="UP000015106"/>
    </source>
</evidence>
<proteinExistence type="predicted"/>
<reference evidence="1" key="3">
    <citation type="submission" date="2022-06" db="UniProtKB">
        <authorList>
            <consortium name="EnsemblPlants"/>
        </authorList>
    </citation>
    <scope>IDENTIFICATION</scope>
</reference>
<dbReference type="Gramene" id="TuG1812G0300001018.01.T01">
    <property type="protein sequence ID" value="TuG1812G0300001018.01.T01"/>
    <property type="gene ID" value="TuG1812G0300001018.01"/>
</dbReference>
<evidence type="ECO:0000313" key="1">
    <source>
        <dbReference type="EnsemblPlants" id="TuG1812G0300001018.01.T01"/>
    </source>
</evidence>
<dbReference type="EnsemblPlants" id="TuG1812G0300001018.01.T01">
    <property type="protein sequence ID" value="TuG1812G0300001018.01.T01"/>
    <property type="gene ID" value="TuG1812G0300001018.01"/>
</dbReference>
<dbReference type="Proteomes" id="UP000015106">
    <property type="component" value="Chromosome 3"/>
</dbReference>
<reference evidence="1" key="2">
    <citation type="submission" date="2018-03" db="EMBL/GenBank/DDBJ databases">
        <title>The Triticum urartu genome reveals the dynamic nature of wheat genome evolution.</title>
        <authorList>
            <person name="Ling H."/>
            <person name="Ma B."/>
            <person name="Shi X."/>
            <person name="Liu H."/>
            <person name="Dong L."/>
            <person name="Sun H."/>
            <person name="Cao Y."/>
            <person name="Gao Q."/>
            <person name="Zheng S."/>
            <person name="Li Y."/>
            <person name="Yu Y."/>
            <person name="Du H."/>
            <person name="Qi M."/>
            <person name="Li Y."/>
            <person name="Yu H."/>
            <person name="Cui Y."/>
            <person name="Wang N."/>
            <person name="Chen C."/>
            <person name="Wu H."/>
            <person name="Zhao Y."/>
            <person name="Zhang J."/>
            <person name="Li Y."/>
            <person name="Zhou W."/>
            <person name="Zhang B."/>
            <person name="Hu W."/>
            <person name="Eijk M."/>
            <person name="Tang J."/>
            <person name="Witsenboer H."/>
            <person name="Zhao S."/>
            <person name="Li Z."/>
            <person name="Zhang A."/>
            <person name="Wang D."/>
            <person name="Liang C."/>
        </authorList>
    </citation>
    <scope>NUCLEOTIDE SEQUENCE [LARGE SCALE GENOMIC DNA]</scope>
    <source>
        <strain evidence="1">cv. G1812</strain>
    </source>
</reference>
<organism evidence="1 2">
    <name type="scientific">Triticum urartu</name>
    <name type="common">Red wild einkorn</name>
    <name type="synonym">Crithodium urartu</name>
    <dbReference type="NCBI Taxonomy" id="4572"/>
    <lineage>
        <taxon>Eukaryota</taxon>
        <taxon>Viridiplantae</taxon>
        <taxon>Streptophyta</taxon>
        <taxon>Embryophyta</taxon>
        <taxon>Tracheophyta</taxon>
        <taxon>Spermatophyta</taxon>
        <taxon>Magnoliopsida</taxon>
        <taxon>Liliopsida</taxon>
        <taxon>Poales</taxon>
        <taxon>Poaceae</taxon>
        <taxon>BOP clade</taxon>
        <taxon>Pooideae</taxon>
        <taxon>Triticodae</taxon>
        <taxon>Triticeae</taxon>
        <taxon>Triticinae</taxon>
        <taxon>Triticum</taxon>
    </lineage>
</organism>
<evidence type="ECO:0008006" key="3">
    <source>
        <dbReference type="Google" id="ProtNLM"/>
    </source>
</evidence>
<dbReference type="PANTHER" id="PTHR10894:SF24">
    <property type="entry name" value="OS02G0511800 PROTEIN"/>
    <property type="match status" value="1"/>
</dbReference>
<dbReference type="GO" id="GO:0030515">
    <property type="term" value="F:snoRNA binding"/>
    <property type="evidence" value="ECO:0007669"/>
    <property type="project" value="InterPro"/>
</dbReference>
<dbReference type="GO" id="GO:0032040">
    <property type="term" value="C:small-subunit processome"/>
    <property type="evidence" value="ECO:0007669"/>
    <property type="project" value="InterPro"/>
</dbReference>